<comment type="caution">
    <text evidence="2">The sequence shown here is derived from an EMBL/GenBank/DDBJ whole genome shotgun (WGS) entry which is preliminary data.</text>
</comment>
<evidence type="ECO:0000313" key="2">
    <source>
        <dbReference type="EMBL" id="KAK6931849.1"/>
    </source>
</evidence>
<gene>
    <name evidence="2" type="ORF">RJ641_003642</name>
</gene>
<dbReference type="AlphaFoldDB" id="A0AAN8VHK8"/>
<organism evidence="2 3">
    <name type="scientific">Dillenia turbinata</name>
    <dbReference type="NCBI Taxonomy" id="194707"/>
    <lineage>
        <taxon>Eukaryota</taxon>
        <taxon>Viridiplantae</taxon>
        <taxon>Streptophyta</taxon>
        <taxon>Embryophyta</taxon>
        <taxon>Tracheophyta</taxon>
        <taxon>Spermatophyta</taxon>
        <taxon>Magnoliopsida</taxon>
        <taxon>eudicotyledons</taxon>
        <taxon>Gunneridae</taxon>
        <taxon>Pentapetalae</taxon>
        <taxon>Dilleniales</taxon>
        <taxon>Dilleniaceae</taxon>
        <taxon>Dillenia</taxon>
    </lineage>
</organism>
<reference evidence="2 3" key="1">
    <citation type="submission" date="2023-12" db="EMBL/GenBank/DDBJ databases">
        <title>A high-quality genome assembly for Dillenia turbinata (Dilleniales).</title>
        <authorList>
            <person name="Chanderbali A."/>
        </authorList>
    </citation>
    <scope>NUCLEOTIDE SEQUENCE [LARGE SCALE GENOMIC DNA]</scope>
    <source>
        <strain evidence="2">LSX21</strain>
        <tissue evidence="2">Leaf</tissue>
    </source>
</reference>
<sequence>MPANIPAVLETPITMSAYLGAMSMWLTAKPALPSAKKHRATEEQNMTPFNDLDPRSAINANETTTKPTVFKNFKDKIFLVTK</sequence>
<keyword evidence="3" id="KW-1185">Reference proteome</keyword>
<evidence type="ECO:0000313" key="3">
    <source>
        <dbReference type="Proteomes" id="UP001370490"/>
    </source>
</evidence>
<evidence type="ECO:0000256" key="1">
    <source>
        <dbReference type="SAM" id="MobiDB-lite"/>
    </source>
</evidence>
<proteinExistence type="predicted"/>
<protein>
    <submittedName>
        <fullName evidence="2">Uncharacterized protein</fullName>
    </submittedName>
</protein>
<name>A0AAN8VHK8_9MAGN</name>
<dbReference type="EMBL" id="JBAMMX010000011">
    <property type="protein sequence ID" value="KAK6931849.1"/>
    <property type="molecule type" value="Genomic_DNA"/>
</dbReference>
<accession>A0AAN8VHK8</accession>
<dbReference type="Proteomes" id="UP001370490">
    <property type="component" value="Unassembled WGS sequence"/>
</dbReference>
<feature type="region of interest" description="Disordered" evidence="1">
    <location>
        <begin position="35"/>
        <end position="60"/>
    </location>
</feature>